<evidence type="ECO:0000259" key="1">
    <source>
        <dbReference type="Pfam" id="PF00534"/>
    </source>
</evidence>
<dbReference type="EMBL" id="PSPG01000007">
    <property type="protein sequence ID" value="PXF21602.1"/>
    <property type="molecule type" value="Genomic_DNA"/>
</dbReference>
<name>A0A2V3HRY0_9ARCH</name>
<dbReference type="PANTHER" id="PTHR45947">
    <property type="entry name" value="SULFOQUINOVOSYL TRANSFERASE SQD2"/>
    <property type="match status" value="1"/>
</dbReference>
<dbReference type="SUPFAM" id="SSF53756">
    <property type="entry name" value="UDP-Glycosyltransferase/glycogen phosphorylase"/>
    <property type="match status" value="1"/>
</dbReference>
<sequence>MGGAERDLIRNLPALSRTFSVSVATLHPVPELESICSELGVHLISPKQPWELPTGAFATVLDTGMDNASDAWAGCPGLLDEIAGSDAVHLVSGDGSLALLEHVPETVAVHLHLLEPHRGLHEDVLHREVDGSPKRSLGLTSALLSRARRRDIDAIRGLSDRPRSAISGNSSYTASRIGEVYGIEAGVLLPSVVADEFPVRASSDEPASVGDMSGPYVVSVGRASWVKGTWESISMLAGSGLALAHVGGGDDGDLTRLRDYAESCDVGLWVAPHLSSLEMASLMRGARAVVSMAHAEPFGLTPIEAFSVGTPALFVDEGGFRDTVVDGVNGRLLVRDDRAAWQDALEQAADAETRARWAKWGRASIAELGLSPEAHSNRLTAILGVL</sequence>
<feature type="domain" description="Glycosyl transferase family 1" evidence="1">
    <location>
        <begin position="213"/>
        <end position="362"/>
    </location>
</feature>
<dbReference type="Gene3D" id="3.40.50.2000">
    <property type="entry name" value="Glycogen Phosphorylase B"/>
    <property type="match status" value="1"/>
</dbReference>
<evidence type="ECO:0000313" key="2">
    <source>
        <dbReference type="EMBL" id="PXF21602.1"/>
    </source>
</evidence>
<gene>
    <name evidence="2" type="ORF">CXX69_04015</name>
</gene>
<dbReference type="InterPro" id="IPR050194">
    <property type="entry name" value="Glycosyltransferase_grp1"/>
</dbReference>
<dbReference type="CDD" id="cd03801">
    <property type="entry name" value="GT4_PimA-like"/>
    <property type="match status" value="1"/>
</dbReference>
<dbReference type="PANTHER" id="PTHR45947:SF3">
    <property type="entry name" value="SULFOQUINOVOSYL TRANSFERASE SQD2"/>
    <property type="match status" value="1"/>
</dbReference>
<comment type="caution">
    <text evidence="2">The sequence shown here is derived from an EMBL/GenBank/DDBJ whole genome shotgun (WGS) entry which is preliminary data.</text>
</comment>
<dbReference type="Pfam" id="PF00534">
    <property type="entry name" value="Glycos_transf_1"/>
    <property type="match status" value="1"/>
</dbReference>
<dbReference type="InterPro" id="IPR001296">
    <property type="entry name" value="Glyco_trans_1"/>
</dbReference>
<proteinExistence type="predicted"/>
<accession>A0A2V3HRY0</accession>
<evidence type="ECO:0000313" key="3">
    <source>
        <dbReference type="Proteomes" id="UP000248161"/>
    </source>
</evidence>
<dbReference type="GO" id="GO:0016757">
    <property type="term" value="F:glycosyltransferase activity"/>
    <property type="evidence" value="ECO:0007669"/>
    <property type="project" value="InterPro"/>
</dbReference>
<dbReference type="AlphaFoldDB" id="A0A2V3HRY0"/>
<organism evidence="2 3">
    <name type="scientific">Candidatus Thalassarchaeum betae</name>
    <dbReference type="NCBI Taxonomy" id="2599289"/>
    <lineage>
        <taxon>Archaea</taxon>
        <taxon>Methanobacteriati</taxon>
        <taxon>Thermoplasmatota</taxon>
        <taxon>Candidatus Poseidoniia</taxon>
        <taxon>Candidatus Poseidoniales</taxon>
        <taxon>Candidatus Thalassarchaeaceae</taxon>
        <taxon>Candidatus Thalassarchaeum</taxon>
    </lineage>
</organism>
<reference evidence="2 3" key="1">
    <citation type="journal article" date="2015" name="Nat. Commun.">
        <title>Genomic and transcriptomic evidence for scavenging of diverse organic compounds by widespread deep-sea archaea.</title>
        <authorList>
            <person name="Li M."/>
            <person name="Baker B.J."/>
            <person name="Anantharaman K."/>
            <person name="Jain S."/>
            <person name="Breier J.A."/>
            <person name="Dick G.J."/>
        </authorList>
    </citation>
    <scope>NUCLEOTIDE SEQUENCE [LARGE SCALE GENOMIC DNA]</scope>
    <source>
        <strain evidence="2">Cayman_51_deep</strain>
    </source>
</reference>
<dbReference type="Proteomes" id="UP000248161">
    <property type="component" value="Unassembled WGS sequence"/>
</dbReference>
<protein>
    <recommendedName>
        <fullName evidence="1">Glycosyl transferase family 1 domain-containing protein</fullName>
    </recommendedName>
</protein>